<proteinExistence type="predicted"/>
<organism evidence="1">
    <name type="scientific">marine metagenome</name>
    <dbReference type="NCBI Taxonomy" id="408172"/>
    <lineage>
        <taxon>unclassified sequences</taxon>
        <taxon>metagenomes</taxon>
        <taxon>ecological metagenomes</taxon>
    </lineage>
</organism>
<evidence type="ECO:0008006" key="2">
    <source>
        <dbReference type="Google" id="ProtNLM"/>
    </source>
</evidence>
<dbReference type="PANTHER" id="PTHR30292">
    <property type="entry name" value="UNCHARACTERIZED PROTEIN YBGL-RELATED"/>
    <property type="match status" value="1"/>
</dbReference>
<gene>
    <name evidence="1" type="ORF">METZ01_LOCUS339080</name>
</gene>
<evidence type="ECO:0000313" key="1">
    <source>
        <dbReference type="EMBL" id="SVC86226.1"/>
    </source>
</evidence>
<dbReference type="Pfam" id="PF03746">
    <property type="entry name" value="LamB_YcsF"/>
    <property type="match status" value="1"/>
</dbReference>
<reference evidence="1" key="1">
    <citation type="submission" date="2018-05" db="EMBL/GenBank/DDBJ databases">
        <authorList>
            <person name="Lanie J.A."/>
            <person name="Ng W.-L."/>
            <person name="Kazmierczak K.M."/>
            <person name="Andrzejewski T.M."/>
            <person name="Davidsen T.M."/>
            <person name="Wayne K.J."/>
            <person name="Tettelin H."/>
            <person name="Glass J.I."/>
            <person name="Rusch D."/>
            <person name="Podicherti R."/>
            <person name="Tsui H.-C.T."/>
            <person name="Winkler M.E."/>
        </authorList>
    </citation>
    <scope>NUCLEOTIDE SEQUENCE</scope>
</reference>
<dbReference type="SUPFAM" id="SSF88713">
    <property type="entry name" value="Glycoside hydrolase/deacetylase"/>
    <property type="match status" value="1"/>
</dbReference>
<protein>
    <recommendedName>
        <fullName evidence="2">LamB/YcsF family protein</fullName>
    </recommendedName>
</protein>
<accession>A0A382QL97</accession>
<dbReference type="Gene3D" id="3.20.20.370">
    <property type="entry name" value="Glycoside hydrolase/deacetylase"/>
    <property type="match status" value="1"/>
</dbReference>
<dbReference type="InterPro" id="IPR011330">
    <property type="entry name" value="Glyco_hydro/deAcase_b/a-brl"/>
</dbReference>
<sequence length="118" mass="13220">MEINLNCDLGEKSKYYNGANDLELINIINTANIACGYHAGSKSVIEETIKMAKKNNVSIGAHPGFADKKNFGRKRQNIGNKELQKLIIEQLIIMRDISNKQKWPMTHVKPHGALNNMA</sequence>
<dbReference type="PANTHER" id="PTHR30292:SF0">
    <property type="entry name" value="5-OXOPROLINASE SUBUNIT A"/>
    <property type="match status" value="1"/>
</dbReference>
<feature type="non-terminal residue" evidence="1">
    <location>
        <position position="118"/>
    </location>
</feature>
<dbReference type="GO" id="GO:0005975">
    <property type="term" value="P:carbohydrate metabolic process"/>
    <property type="evidence" value="ECO:0007669"/>
    <property type="project" value="InterPro"/>
</dbReference>
<dbReference type="EMBL" id="UINC01115303">
    <property type="protein sequence ID" value="SVC86226.1"/>
    <property type="molecule type" value="Genomic_DNA"/>
</dbReference>
<dbReference type="AlphaFoldDB" id="A0A382QL97"/>
<dbReference type="InterPro" id="IPR005501">
    <property type="entry name" value="LamB/YcsF/PxpA-like"/>
</dbReference>
<name>A0A382QL97_9ZZZZ</name>